<feature type="compositionally biased region" description="Acidic residues" evidence="1">
    <location>
        <begin position="619"/>
        <end position="637"/>
    </location>
</feature>
<proteinExistence type="predicted"/>
<accession>A0A147BD71</accession>
<feature type="compositionally biased region" description="Acidic residues" evidence="1">
    <location>
        <begin position="548"/>
        <end position="557"/>
    </location>
</feature>
<name>A0A147BD71_IXORI</name>
<dbReference type="PANTHER" id="PTHR13060:SF0">
    <property type="entry name" value="PROTEIN ECDYSONELESS HOMOLOG"/>
    <property type="match status" value="1"/>
</dbReference>
<feature type="region of interest" description="Disordered" evidence="1">
    <location>
        <begin position="587"/>
        <end position="641"/>
    </location>
</feature>
<evidence type="ECO:0000256" key="1">
    <source>
        <dbReference type="SAM" id="MobiDB-lite"/>
    </source>
</evidence>
<organism evidence="2">
    <name type="scientific">Ixodes ricinus</name>
    <name type="common">Common tick</name>
    <name type="synonym">Acarus ricinus</name>
    <dbReference type="NCBI Taxonomy" id="34613"/>
    <lineage>
        <taxon>Eukaryota</taxon>
        <taxon>Metazoa</taxon>
        <taxon>Ecdysozoa</taxon>
        <taxon>Arthropoda</taxon>
        <taxon>Chelicerata</taxon>
        <taxon>Arachnida</taxon>
        <taxon>Acari</taxon>
        <taxon>Parasitiformes</taxon>
        <taxon>Ixodida</taxon>
        <taxon>Ixodoidea</taxon>
        <taxon>Ixodidae</taxon>
        <taxon>Ixodinae</taxon>
        <taxon>Ixodes</taxon>
    </lineage>
</organism>
<dbReference type="PANTHER" id="PTHR13060">
    <property type="entry name" value="SGT1 PROTEIN HSGT1 SUPPRESSOR OF GCR2"/>
    <property type="match status" value="1"/>
</dbReference>
<sequence length="682" mass="74663">MAAARRVADDTVRYYLIPKLAENANVKLQLEDKLESYTAKLFPLIASYIWQDEPFNLGVVEAQRDGMPPHLEGITYFGDNVEDEWFVVYLLQQLTKEDQDLVVKVEDSDGEFLLIEAADHLPKWLNPETSENRVYLYRGILHIIPKDSDAKSPDQAGAPTVAEAVATLRSPAASTRAAPAVQRALTKRVEDLPEKHRQSLHRAHCFLPATAVAVLRRDPQILGPAVGAFVARDPLDLKALRAMRHFPPETRVMAEVLFTRCLYAQLRQQRFAPDRRVGWNLPPTHSPDFVAHDLGLKLACGLEILAAGANPAGDGDNPQDAAEAIVDDVRWRRFLKSLTAKGYFQGELEGSKLYQQLLQRAREHFVRAFAAKPSDAVDGCTGGRLPAAARVAKLLRSVDVNVEKLREEARTLKPPDDERWMEIGPQDLDRLLENYASRGGSGDNKEASDHDRSGVGEEALGTRIADGVKNFVRHVSDYEGAELPSGTARRGESGTAANGARVDLDADGFADAVSAILDFRLPPSDDDSSSSMSSYGDEMDFHGRRADSDDDAEDGDNGEAPRPGDPSALDMRSYMDLMDRELAGTNVGLSFEREPPARPPRRRPAQAKKKAPVAVPESAGEEADDEEAGSTPADDDDYRPVDVDLTALKNILESYGGQEGLPGPAGNLLSAMGIRVPRDADP</sequence>
<dbReference type="Pfam" id="PF07093">
    <property type="entry name" value="SGT1"/>
    <property type="match status" value="1"/>
</dbReference>
<evidence type="ECO:0000313" key="2">
    <source>
        <dbReference type="EMBL" id="JAR88717.1"/>
    </source>
</evidence>
<feature type="compositionally biased region" description="Basic and acidic residues" evidence="1">
    <location>
        <begin position="443"/>
        <end position="455"/>
    </location>
</feature>
<feature type="compositionally biased region" description="Basic residues" evidence="1">
    <location>
        <begin position="599"/>
        <end position="611"/>
    </location>
</feature>
<dbReference type="InterPro" id="IPR010770">
    <property type="entry name" value="Ecd"/>
</dbReference>
<reference evidence="2" key="1">
    <citation type="journal article" date="2018" name="PLoS Negl. Trop. Dis.">
        <title>Sialome diversity of ticks revealed by RNAseq of single tick salivary glands.</title>
        <authorList>
            <person name="Perner J."/>
            <person name="Kropackova S."/>
            <person name="Kopacek P."/>
            <person name="Ribeiro J.M."/>
        </authorList>
    </citation>
    <scope>NUCLEOTIDE SEQUENCE</scope>
    <source>
        <strain evidence="2">Siblings of single egg batch collected in Ceske Budejovice</strain>
        <tissue evidence="2">Salivary glands</tissue>
    </source>
</reference>
<feature type="region of interest" description="Disordered" evidence="1">
    <location>
        <begin position="520"/>
        <end position="570"/>
    </location>
</feature>
<dbReference type="EMBL" id="GEGO01006687">
    <property type="protein sequence ID" value="JAR88717.1"/>
    <property type="molecule type" value="Transcribed_RNA"/>
</dbReference>
<feature type="region of interest" description="Disordered" evidence="1">
    <location>
        <begin position="435"/>
        <end position="460"/>
    </location>
</feature>
<dbReference type="AlphaFoldDB" id="A0A147BD71"/>
<dbReference type="GO" id="GO:0005634">
    <property type="term" value="C:nucleus"/>
    <property type="evidence" value="ECO:0007669"/>
    <property type="project" value="TreeGrafter"/>
</dbReference>
<protein>
    <submittedName>
        <fullName evidence="2">Putative mads box transcription factor</fullName>
    </submittedName>
</protein>